<keyword evidence="6" id="KW-1185">Reference proteome</keyword>
<evidence type="ECO:0000256" key="2">
    <source>
        <dbReference type="ARBA" id="ARBA00023125"/>
    </source>
</evidence>
<keyword evidence="3" id="KW-0539">Nucleus</keyword>
<dbReference type="GO" id="GO:0005634">
    <property type="term" value="C:nucleus"/>
    <property type="evidence" value="ECO:0007669"/>
    <property type="project" value="UniProtKB-SubCell"/>
</dbReference>
<keyword evidence="2" id="KW-0238">DNA-binding</keyword>
<proteinExistence type="predicted"/>
<dbReference type="Pfam" id="PF00447">
    <property type="entry name" value="HSF_DNA-bind"/>
    <property type="match status" value="1"/>
</dbReference>
<dbReference type="Gene3D" id="1.10.10.10">
    <property type="entry name" value="Winged helix-like DNA-binding domain superfamily/Winged helix DNA-binding domain"/>
    <property type="match status" value="1"/>
</dbReference>
<comment type="subcellular location">
    <subcellularLocation>
        <location evidence="1">Nucleus</location>
    </subcellularLocation>
</comment>
<evidence type="ECO:0000313" key="5">
    <source>
        <dbReference type="EMBL" id="CAB9522222.1"/>
    </source>
</evidence>
<evidence type="ECO:0000313" key="6">
    <source>
        <dbReference type="Proteomes" id="UP001153069"/>
    </source>
</evidence>
<organism evidence="5 6">
    <name type="scientific">Seminavis robusta</name>
    <dbReference type="NCBI Taxonomy" id="568900"/>
    <lineage>
        <taxon>Eukaryota</taxon>
        <taxon>Sar</taxon>
        <taxon>Stramenopiles</taxon>
        <taxon>Ochrophyta</taxon>
        <taxon>Bacillariophyta</taxon>
        <taxon>Bacillariophyceae</taxon>
        <taxon>Bacillariophycidae</taxon>
        <taxon>Naviculales</taxon>
        <taxon>Naviculaceae</taxon>
        <taxon>Seminavis</taxon>
    </lineage>
</organism>
<sequence>MSNPSRAQEPAIRLPPTISLCIDAQRQRFPGLLHMVLSRASSGIDPETEAIVSFQDHGRAFRIHNQEQFCERVLPVLFLEAMSWNDFLEQLRRFGFRRLTNAGPDQGGTLAEHIVYNETEIAPLDRPGPNLALIHPTP</sequence>
<dbReference type="OrthoDB" id="44005at2759"/>
<dbReference type="InterPro" id="IPR036390">
    <property type="entry name" value="WH_DNA-bd_sf"/>
</dbReference>
<dbReference type="InterPro" id="IPR036388">
    <property type="entry name" value="WH-like_DNA-bd_sf"/>
</dbReference>
<evidence type="ECO:0000259" key="4">
    <source>
        <dbReference type="Pfam" id="PF00447"/>
    </source>
</evidence>
<dbReference type="GO" id="GO:0003700">
    <property type="term" value="F:DNA-binding transcription factor activity"/>
    <property type="evidence" value="ECO:0007669"/>
    <property type="project" value="InterPro"/>
</dbReference>
<dbReference type="SUPFAM" id="SSF46785">
    <property type="entry name" value="Winged helix' DNA-binding domain"/>
    <property type="match status" value="1"/>
</dbReference>
<comment type="caution">
    <text evidence="5">The sequence shown here is derived from an EMBL/GenBank/DDBJ whole genome shotgun (WGS) entry which is preliminary data.</text>
</comment>
<accession>A0A9N8HR61</accession>
<evidence type="ECO:0000256" key="3">
    <source>
        <dbReference type="ARBA" id="ARBA00023242"/>
    </source>
</evidence>
<name>A0A9N8HR61_9STRA</name>
<dbReference type="EMBL" id="CAICTM010001277">
    <property type="protein sequence ID" value="CAB9522222.1"/>
    <property type="molecule type" value="Genomic_DNA"/>
</dbReference>
<gene>
    <name evidence="5" type="ORF">SEMRO_1279_G258870.1</name>
</gene>
<dbReference type="Proteomes" id="UP001153069">
    <property type="component" value="Unassembled WGS sequence"/>
</dbReference>
<dbReference type="GO" id="GO:0043565">
    <property type="term" value="F:sequence-specific DNA binding"/>
    <property type="evidence" value="ECO:0007669"/>
    <property type="project" value="InterPro"/>
</dbReference>
<dbReference type="InterPro" id="IPR000232">
    <property type="entry name" value="HSF_DNA-bd"/>
</dbReference>
<reference evidence="5" key="1">
    <citation type="submission" date="2020-06" db="EMBL/GenBank/DDBJ databases">
        <authorList>
            <consortium name="Plant Systems Biology data submission"/>
        </authorList>
    </citation>
    <scope>NUCLEOTIDE SEQUENCE</scope>
    <source>
        <strain evidence="5">D6</strain>
    </source>
</reference>
<evidence type="ECO:0000256" key="1">
    <source>
        <dbReference type="ARBA" id="ARBA00004123"/>
    </source>
</evidence>
<dbReference type="AlphaFoldDB" id="A0A9N8HR61"/>
<feature type="domain" description="HSF-type DNA-binding" evidence="4">
    <location>
        <begin position="44"/>
        <end position="104"/>
    </location>
</feature>
<protein>
    <submittedName>
        <fullName evidence="5">Transcription factor</fullName>
    </submittedName>
</protein>